<evidence type="ECO:0000256" key="6">
    <source>
        <dbReference type="ARBA" id="ARBA00022989"/>
    </source>
</evidence>
<dbReference type="SMART" id="SM00924">
    <property type="entry name" value="MgtE_N"/>
    <property type="match status" value="1"/>
</dbReference>
<dbReference type="InterPro" id="IPR046342">
    <property type="entry name" value="CBS_dom_sf"/>
</dbReference>
<gene>
    <name evidence="11" type="primary">mgtE</name>
    <name evidence="11" type="ORF">FNM00_05320</name>
</gene>
<keyword evidence="7 9" id="KW-0472">Membrane</keyword>
<dbReference type="AlphaFoldDB" id="A0A554SFK3"/>
<feature type="transmembrane region" description="Helical" evidence="9">
    <location>
        <begin position="281"/>
        <end position="301"/>
    </location>
</feature>
<dbReference type="Gene3D" id="1.25.60.10">
    <property type="entry name" value="MgtE N-terminal domain-like"/>
    <property type="match status" value="1"/>
</dbReference>
<dbReference type="GO" id="GO:0046872">
    <property type="term" value="F:metal ion binding"/>
    <property type="evidence" value="ECO:0007669"/>
    <property type="project" value="UniProtKB-KW"/>
</dbReference>
<comment type="caution">
    <text evidence="11">The sequence shown here is derived from an EMBL/GenBank/DDBJ whole genome shotgun (WGS) entry which is preliminary data.</text>
</comment>
<evidence type="ECO:0000256" key="7">
    <source>
        <dbReference type="ARBA" id="ARBA00023136"/>
    </source>
</evidence>
<dbReference type="Gene3D" id="1.10.357.20">
    <property type="entry name" value="SLC41 divalent cation transporters, integral membrane domain"/>
    <property type="match status" value="1"/>
</dbReference>
<evidence type="ECO:0000313" key="12">
    <source>
        <dbReference type="Proteomes" id="UP000316988"/>
    </source>
</evidence>
<dbReference type="InterPro" id="IPR006668">
    <property type="entry name" value="Mg_transptr_MgtE_intracell_dom"/>
</dbReference>
<feature type="domain" description="CBS" evidence="10">
    <location>
        <begin position="134"/>
        <end position="196"/>
    </location>
</feature>
<comment type="function">
    <text evidence="9">Acts as a magnesium transporter.</text>
</comment>
<dbReference type="SUPFAM" id="SSF54631">
    <property type="entry name" value="CBS-domain pair"/>
    <property type="match status" value="1"/>
</dbReference>
<dbReference type="OrthoDB" id="9790355at2"/>
<keyword evidence="8" id="KW-0129">CBS domain</keyword>
<proteinExistence type="inferred from homology"/>
<dbReference type="InterPro" id="IPR036739">
    <property type="entry name" value="SLC41_membr_dom_sf"/>
</dbReference>
<dbReference type="InterPro" id="IPR038076">
    <property type="entry name" value="MgtE_N_sf"/>
</dbReference>
<keyword evidence="12" id="KW-1185">Reference proteome</keyword>
<keyword evidence="6 9" id="KW-1133">Transmembrane helix</keyword>
<keyword evidence="9" id="KW-0479">Metal-binding</keyword>
<evidence type="ECO:0000256" key="4">
    <source>
        <dbReference type="ARBA" id="ARBA00022692"/>
    </source>
</evidence>
<dbReference type="Proteomes" id="UP000316988">
    <property type="component" value="Unassembled WGS sequence"/>
</dbReference>
<evidence type="ECO:0000256" key="9">
    <source>
        <dbReference type="RuleBase" id="RU362011"/>
    </source>
</evidence>
<evidence type="ECO:0000256" key="8">
    <source>
        <dbReference type="PROSITE-ProRule" id="PRU00703"/>
    </source>
</evidence>
<accession>A0A554SFK3</accession>
<feature type="transmembrane region" description="Helical" evidence="9">
    <location>
        <begin position="383"/>
        <end position="407"/>
    </location>
</feature>
<dbReference type="InterPro" id="IPR006669">
    <property type="entry name" value="MgtE_transporter"/>
</dbReference>
<keyword evidence="3 9" id="KW-0813">Transport</keyword>
<feature type="transmembrane region" description="Helical" evidence="9">
    <location>
        <begin position="355"/>
        <end position="377"/>
    </location>
</feature>
<sequence>MTPTPEQLSELVDAGDLAAISHALDGIGIAQSLSIVERLPAGYRAVVFRLLDKDAAMAVFEALDPELQAELIGELRDDEVRGLFEELDPEERVEVLDEVPAAVASRLMRGLSGPEQQLTGVVLGYPPRSLGRRMSPELVLLHPTDTVRESLRRIRATPIPTDSLAELPLCSPERILLGMVDLGALLRSDLDAPVAELQRRGVALHVHDDAEHAAVQVVDSGAAVTAVVDEEDRVVGVLTLEAAREILAEEADTDAARSGATEPLARPYLATSVVRLARSRVVWLLVLAISAILTVQVLELFEGQLEQVVTLALFIPLLTGTAGNTGAQAATTVTRALALGDVRTRDVRRIFLRESAVGVLMGSLLGTLGFVLAGAVYGFDLGLVIGLTLLSVCTIAAAVGGCMPLVARTLHADPAVFSTPFISTFCDASGLVVYFLIASAVLGI</sequence>
<dbReference type="GO" id="GO:0015095">
    <property type="term" value="F:magnesium ion transmembrane transporter activity"/>
    <property type="evidence" value="ECO:0007669"/>
    <property type="project" value="UniProtKB-UniRule"/>
</dbReference>
<comment type="subunit">
    <text evidence="9">Homodimer.</text>
</comment>
<dbReference type="PROSITE" id="PS51371">
    <property type="entry name" value="CBS"/>
    <property type="match status" value="1"/>
</dbReference>
<dbReference type="SUPFAM" id="SSF161093">
    <property type="entry name" value="MgtE membrane domain-like"/>
    <property type="match status" value="1"/>
</dbReference>
<evidence type="ECO:0000256" key="3">
    <source>
        <dbReference type="ARBA" id="ARBA00022448"/>
    </source>
</evidence>
<dbReference type="Gene3D" id="3.10.580.10">
    <property type="entry name" value="CBS-domain"/>
    <property type="match status" value="1"/>
</dbReference>
<dbReference type="GO" id="GO:0005886">
    <property type="term" value="C:plasma membrane"/>
    <property type="evidence" value="ECO:0007669"/>
    <property type="project" value="UniProtKB-SubCell"/>
</dbReference>
<evidence type="ECO:0000313" key="11">
    <source>
        <dbReference type="EMBL" id="TSD65128.1"/>
    </source>
</evidence>
<dbReference type="PANTHER" id="PTHR41394">
    <property type="entry name" value="MAGNESIUM TRANSPORTER MGTE"/>
    <property type="match status" value="1"/>
</dbReference>
<dbReference type="EMBL" id="VLNT01000003">
    <property type="protein sequence ID" value="TSD65128.1"/>
    <property type="molecule type" value="Genomic_DNA"/>
</dbReference>
<reference evidence="11 12" key="1">
    <citation type="submission" date="2019-07" db="EMBL/GenBank/DDBJ databases">
        <authorList>
            <person name="Zhao L.H."/>
        </authorList>
    </citation>
    <scope>NUCLEOTIDE SEQUENCE [LARGE SCALE GENOMIC DNA]</scope>
    <source>
        <strain evidence="11 12">Co35</strain>
    </source>
</reference>
<dbReference type="Pfam" id="PF01769">
    <property type="entry name" value="MgtE"/>
    <property type="match status" value="1"/>
</dbReference>
<dbReference type="InterPro" id="IPR000644">
    <property type="entry name" value="CBS_dom"/>
</dbReference>
<organism evidence="11 12">
    <name type="scientific">Aeromicrobium piscarium</name>
    <dbReference type="NCBI Taxonomy" id="2590901"/>
    <lineage>
        <taxon>Bacteria</taxon>
        <taxon>Bacillati</taxon>
        <taxon>Actinomycetota</taxon>
        <taxon>Actinomycetes</taxon>
        <taxon>Propionibacteriales</taxon>
        <taxon>Nocardioidaceae</taxon>
        <taxon>Aeromicrobium</taxon>
    </lineage>
</organism>
<evidence type="ECO:0000256" key="1">
    <source>
        <dbReference type="ARBA" id="ARBA00004141"/>
    </source>
</evidence>
<name>A0A554SFK3_9ACTN</name>
<keyword evidence="9" id="KW-1003">Cell membrane</keyword>
<comment type="similarity">
    <text evidence="2 9">Belongs to the SLC41A transporter family.</text>
</comment>
<dbReference type="Pfam" id="PF00571">
    <property type="entry name" value="CBS"/>
    <property type="match status" value="1"/>
</dbReference>
<protein>
    <recommendedName>
        <fullName evidence="9">Magnesium transporter MgtE</fullName>
    </recommendedName>
</protein>
<dbReference type="SUPFAM" id="SSF158791">
    <property type="entry name" value="MgtE N-terminal domain-like"/>
    <property type="match status" value="1"/>
</dbReference>
<dbReference type="PANTHER" id="PTHR41394:SF8">
    <property type="entry name" value="MAGNESIUM TRANSPORTER MGTE"/>
    <property type="match status" value="1"/>
</dbReference>
<feature type="transmembrane region" description="Helical" evidence="9">
    <location>
        <begin position="419"/>
        <end position="442"/>
    </location>
</feature>
<evidence type="ECO:0000259" key="10">
    <source>
        <dbReference type="PROSITE" id="PS51371"/>
    </source>
</evidence>
<keyword evidence="4 9" id="KW-0812">Transmembrane</keyword>
<dbReference type="InterPro" id="IPR006667">
    <property type="entry name" value="SLC41_membr_dom"/>
</dbReference>
<keyword evidence="5 9" id="KW-0460">Magnesium</keyword>
<dbReference type="RefSeq" id="WP_143912185.1">
    <property type="nucleotide sequence ID" value="NZ_VLNT01000003.1"/>
</dbReference>
<evidence type="ECO:0000256" key="2">
    <source>
        <dbReference type="ARBA" id="ARBA00009749"/>
    </source>
</evidence>
<comment type="caution">
    <text evidence="9">Lacks conserved residue(s) required for the propagation of feature annotation.</text>
</comment>
<evidence type="ECO:0000256" key="5">
    <source>
        <dbReference type="ARBA" id="ARBA00022842"/>
    </source>
</evidence>
<comment type="subcellular location">
    <subcellularLocation>
        <location evidence="9">Cell membrane</location>
        <topology evidence="9">Multi-pass membrane protein</topology>
    </subcellularLocation>
    <subcellularLocation>
        <location evidence="1">Membrane</location>
        <topology evidence="1">Multi-pass membrane protein</topology>
    </subcellularLocation>
</comment>
<dbReference type="Pfam" id="PF03448">
    <property type="entry name" value="MgtE_N"/>
    <property type="match status" value="1"/>
</dbReference>
<dbReference type="NCBIfam" id="TIGR00400">
    <property type="entry name" value="mgtE"/>
    <property type="match status" value="1"/>
</dbReference>